<sequence>MPKISVCIPTCNRVHLLAGAIASVLAQTYTDFELIVCDDGSTDSTALLMSEFVDEGISYIRHPQNIGKSNNMRSGFAAHRGEYFIKFDDDDRLSPQFLERTSAILDKDPSIDFVSTDHWVIDINNHIDEIQTKLNSQRWGRSSLAAGIIEDLLTTVFVKQSLQIGATLFRRTALEEVGFLRPNWQNCEDNDLFVRLAIAGKRCYYLPELLMEYRFHAEQQGSDRAIPYLTDKLRYLTSYEFDEDKLETVRLRRIAETQLALGLRLIEVGETEKGRGMVRAGKSVSAAKMWAGLGLSLLPMKLRGRAFEIVRNLVNSAEF</sequence>
<dbReference type="EMBL" id="JBBLXS010000642">
    <property type="protein sequence ID" value="MEK0188501.1"/>
    <property type="molecule type" value="Genomic_DNA"/>
</dbReference>
<accession>A0ABU8YVM5</accession>
<dbReference type="Gene3D" id="3.90.550.10">
    <property type="entry name" value="Spore Coat Polysaccharide Biosynthesis Protein SpsA, Chain A"/>
    <property type="match status" value="1"/>
</dbReference>
<dbReference type="PANTHER" id="PTHR43685">
    <property type="entry name" value="GLYCOSYLTRANSFERASE"/>
    <property type="match status" value="1"/>
</dbReference>
<evidence type="ECO:0000259" key="1">
    <source>
        <dbReference type="Pfam" id="PF00535"/>
    </source>
</evidence>
<proteinExistence type="predicted"/>
<dbReference type="PANTHER" id="PTHR43685:SF2">
    <property type="entry name" value="GLYCOSYLTRANSFERASE 2-LIKE DOMAIN-CONTAINING PROTEIN"/>
    <property type="match status" value="1"/>
</dbReference>
<dbReference type="InterPro" id="IPR050834">
    <property type="entry name" value="Glycosyltransf_2"/>
</dbReference>
<reference evidence="2 3" key="1">
    <citation type="journal article" date="2020" name="Harmful Algae">
        <title>Molecular and morphological characterization of a novel dihydroanatoxin-a producing Microcoleus species (cyanobacteria) from the Russian River, California, USA.</title>
        <authorList>
            <person name="Conklin K.Y."/>
            <person name="Stancheva R."/>
            <person name="Otten T.G."/>
            <person name="Fadness R."/>
            <person name="Boyer G.L."/>
            <person name="Read B."/>
            <person name="Zhang X."/>
            <person name="Sheath R.G."/>
        </authorList>
    </citation>
    <scope>NUCLEOTIDE SEQUENCE [LARGE SCALE GENOMIC DNA]</scope>
    <source>
        <strain evidence="2 3">PTRS2</strain>
    </source>
</reference>
<feature type="domain" description="Glycosyltransferase 2-like" evidence="1">
    <location>
        <begin position="5"/>
        <end position="117"/>
    </location>
</feature>
<dbReference type="EC" id="2.4.-.-" evidence="2"/>
<dbReference type="InterPro" id="IPR029044">
    <property type="entry name" value="Nucleotide-diphossugar_trans"/>
</dbReference>
<gene>
    <name evidence="2" type="ORF">WMG39_27190</name>
</gene>
<dbReference type="Pfam" id="PF00535">
    <property type="entry name" value="Glycos_transf_2"/>
    <property type="match status" value="1"/>
</dbReference>
<dbReference type="RefSeq" id="WP_340522102.1">
    <property type="nucleotide sequence ID" value="NZ_JBBLXS010000642.1"/>
</dbReference>
<dbReference type="CDD" id="cd00761">
    <property type="entry name" value="Glyco_tranf_GTA_type"/>
    <property type="match status" value="1"/>
</dbReference>
<dbReference type="Proteomes" id="UP001384579">
    <property type="component" value="Unassembled WGS sequence"/>
</dbReference>
<dbReference type="InterPro" id="IPR001173">
    <property type="entry name" value="Glyco_trans_2-like"/>
</dbReference>
<evidence type="ECO:0000313" key="3">
    <source>
        <dbReference type="Proteomes" id="UP001384579"/>
    </source>
</evidence>
<keyword evidence="2" id="KW-0328">Glycosyltransferase</keyword>
<protein>
    <submittedName>
        <fullName evidence="2">Glycosyltransferase family 2 protein</fullName>
        <ecNumber evidence="2">2.4.-.-</ecNumber>
    </submittedName>
</protein>
<comment type="caution">
    <text evidence="2">The sequence shown here is derived from an EMBL/GenBank/DDBJ whole genome shotgun (WGS) entry which is preliminary data.</text>
</comment>
<keyword evidence="3" id="KW-1185">Reference proteome</keyword>
<dbReference type="GO" id="GO:0016757">
    <property type="term" value="F:glycosyltransferase activity"/>
    <property type="evidence" value="ECO:0007669"/>
    <property type="project" value="UniProtKB-KW"/>
</dbReference>
<name>A0ABU8YVM5_9CYAN</name>
<evidence type="ECO:0000313" key="2">
    <source>
        <dbReference type="EMBL" id="MEK0188501.1"/>
    </source>
</evidence>
<dbReference type="SUPFAM" id="SSF53448">
    <property type="entry name" value="Nucleotide-diphospho-sugar transferases"/>
    <property type="match status" value="1"/>
</dbReference>
<organism evidence="2 3">
    <name type="scientific">Microcoleus anatoxicus PTRS2</name>
    <dbReference type="NCBI Taxonomy" id="2705321"/>
    <lineage>
        <taxon>Bacteria</taxon>
        <taxon>Bacillati</taxon>
        <taxon>Cyanobacteriota</taxon>
        <taxon>Cyanophyceae</taxon>
        <taxon>Oscillatoriophycideae</taxon>
        <taxon>Oscillatoriales</taxon>
        <taxon>Microcoleaceae</taxon>
        <taxon>Microcoleus</taxon>
        <taxon>Microcoleus anatoxicus</taxon>
    </lineage>
</organism>
<keyword evidence="2" id="KW-0808">Transferase</keyword>